<dbReference type="EMBL" id="JASBWT010000021">
    <property type="protein sequence ID" value="KAJ9095683.1"/>
    <property type="molecule type" value="Genomic_DNA"/>
</dbReference>
<evidence type="ECO:0000313" key="2">
    <source>
        <dbReference type="Proteomes" id="UP001227268"/>
    </source>
</evidence>
<evidence type="ECO:0000313" key="1">
    <source>
        <dbReference type="EMBL" id="KAJ9095683.1"/>
    </source>
</evidence>
<protein>
    <submittedName>
        <fullName evidence="1">Uncharacterized protein</fullName>
    </submittedName>
</protein>
<dbReference type="Proteomes" id="UP001227268">
    <property type="component" value="Unassembled WGS sequence"/>
</dbReference>
<organism evidence="1 2">
    <name type="scientific">Naganishia friedmannii</name>
    <dbReference type="NCBI Taxonomy" id="89922"/>
    <lineage>
        <taxon>Eukaryota</taxon>
        <taxon>Fungi</taxon>
        <taxon>Dikarya</taxon>
        <taxon>Basidiomycota</taxon>
        <taxon>Agaricomycotina</taxon>
        <taxon>Tremellomycetes</taxon>
        <taxon>Filobasidiales</taxon>
        <taxon>Filobasidiaceae</taxon>
        <taxon>Naganishia</taxon>
    </lineage>
</organism>
<sequence>MITLSSLLIAYDKSEKAAEEELRKGNDAEEEEEKKKKGLDGFAPELVKRVPVWEDDGSHPSHKLTTPNARPKLRVLWPFPLGKVAPDKSSLWFESGVAPTVGHFGKPGEEWAGRLREAQKAREHASSMEKKRTEGIRDFEYDQRRKQWKRRLSHLKAMCIVIILSYISTKLALVSLAILIWRVLNSELARLMKPEPGPEIREPYAARWGTQTQGRKTPYGAEKKTTYPGVGMTYLYQPSTPGMLTRTDASSTMPLRQNAGIQPLLSTTDERFSGRDGVLGDETKVVGKDAEKFKGKSGAGESSSLSGMSGSASGLSGLS</sequence>
<reference evidence="1" key="1">
    <citation type="submission" date="2023-04" db="EMBL/GenBank/DDBJ databases">
        <title>Draft Genome sequencing of Naganishia species isolated from polar environments using Oxford Nanopore Technology.</title>
        <authorList>
            <person name="Leo P."/>
            <person name="Venkateswaran K."/>
        </authorList>
    </citation>
    <scope>NUCLEOTIDE SEQUENCE</scope>
    <source>
        <strain evidence="1">MNA-CCFEE 5423</strain>
    </source>
</reference>
<comment type="caution">
    <text evidence="1">The sequence shown here is derived from an EMBL/GenBank/DDBJ whole genome shotgun (WGS) entry which is preliminary data.</text>
</comment>
<gene>
    <name evidence="1" type="ORF">QFC21_005555</name>
</gene>
<accession>A0ACC2V996</accession>
<keyword evidence="2" id="KW-1185">Reference proteome</keyword>
<proteinExistence type="predicted"/>
<name>A0ACC2V996_9TREE</name>